<dbReference type="PANTHER" id="PTHR35399:SF2">
    <property type="entry name" value="DUF839 DOMAIN-CONTAINING PROTEIN"/>
    <property type="match status" value="1"/>
</dbReference>
<evidence type="ECO:0000313" key="3">
    <source>
        <dbReference type="EMBL" id="EGV33942.1"/>
    </source>
</evidence>
<dbReference type="InterPro" id="IPR008557">
    <property type="entry name" value="PhoX"/>
</dbReference>
<keyword evidence="2" id="KW-0732">Signal</keyword>
<feature type="chain" id="PRO_5003429067" description="Alkaline phosphatase" evidence="2">
    <location>
        <begin position="28"/>
        <end position="614"/>
    </location>
</feature>
<dbReference type="Proteomes" id="UP000004200">
    <property type="component" value="Unassembled WGS sequence"/>
</dbReference>
<evidence type="ECO:0008006" key="5">
    <source>
        <dbReference type="Google" id="ProtNLM"/>
    </source>
</evidence>
<name>G2DW36_9GAMM</name>
<dbReference type="OrthoDB" id="9801383at2"/>
<dbReference type="PANTHER" id="PTHR35399">
    <property type="entry name" value="SLR8030 PROTEIN"/>
    <property type="match status" value="1"/>
</dbReference>
<comment type="caution">
    <text evidence="3">The sequence shown here is derived from an EMBL/GenBank/DDBJ whole genome shotgun (WGS) entry which is preliminary data.</text>
</comment>
<dbReference type="AlphaFoldDB" id="G2DW36"/>
<accession>G2DW36</accession>
<dbReference type="PROSITE" id="PS51257">
    <property type="entry name" value="PROKAR_LIPOPROTEIN"/>
    <property type="match status" value="1"/>
</dbReference>
<protein>
    <recommendedName>
        <fullName evidence="5">Alkaline phosphatase</fullName>
    </recommendedName>
</protein>
<organism evidence="3 4">
    <name type="scientific">Thiorhodococcus drewsii AZ1</name>
    <dbReference type="NCBI Taxonomy" id="765913"/>
    <lineage>
        <taxon>Bacteria</taxon>
        <taxon>Pseudomonadati</taxon>
        <taxon>Pseudomonadota</taxon>
        <taxon>Gammaproteobacteria</taxon>
        <taxon>Chromatiales</taxon>
        <taxon>Chromatiaceae</taxon>
        <taxon>Thiorhodococcus</taxon>
    </lineage>
</organism>
<feature type="region of interest" description="Disordered" evidence="1">
    <location>
        <begin position="588"/>
        <end position="614"/>
    </location>
</feature>
<gene>
    <name evidence="3" type="ORF">ThidrDRAFT_0097</name>
</gene>
<feature type="signal peptide" evidence="2">
    <location>
        <begin position="1"/>
        <end position="27"/>
    </location>
</feature>
<proteinExistence type="predicted"/>
<sequence>MTHAFSKAMCSLPVLMLALGCSQTTSADFGTLEFSEVSVPLTQDEKRAIRASDSVTIDGTTYPIGYHDLVRTNQTLSKLDGRGSETAVFGLLKDKDGQPMLQEDASPWVCTNGSGPDHTSLLRYGTSLFAVTQLECSVGGAYVTKLDQDAEGNLTALSTRPVDFSEVYGTYVNCAGVTTPWNSHLGSEEYEPPMAVFNAEAKNQAWFDDPTWHDAHMQAIADYNKIENTAENAAYFGYMFGWIPEIKVTSANGRNRVAKHFAMGRFAHELAYVMPDARTVYLSDDGTNVGLFLFVADRAKVLSSGTLYAARWIQTSGEGSGRADIEWINLGHASNDEIRAAIEGKTTFADMFERVEPLDAEAGTCPDGFTSTNTYDEGLLCTRVKSGMDKIASRLETRLYAAHKGATTEFRKEEGLTYNPDDKVLYVAISEVAKGMEDGASQDVGGPNHIRLTKNKCGAVYGMNVQGAISDTEGNAIDSDYVAHNMWGLIAGQAKDYSGTDLSANTCDVEGIASPDNLTYLPKYRTLVIGEDTSAHQNDYVWSYNIDAKALTRIATTPYGAETTSPFWAANIQGHGYLTLVTQHPYGESDADQALSPDDKESHVGYIGPFPPLD</sequence>
<evidence type="ECO:0000256" key="2">
    <source>
        <dbReference type="SAM" id="SignalP"/>
    </source>
</evidence>
<keyword evidence="4" id="KW-1185">Reference proteome</keyword>
<dbReference type="RefSeq" id="WP_007038813.1">
    <property type="nucleotide sequence ID" value="NZ_AFWT01000001.1"/>
</dbReference>
<dbReference type="STRING" id="765913.ThidrDRAFT_0097"/>
<evidence type="ECO:0000256" key="1">
    <source>
        <dbReference type="SAM" id="MobiDB-lite"/>
    </source>
</evidence>
<reference evidence="3 4" key="1">
    <citation type="submission" date="2011-06" db="EMBL/GenBank/DDBJ databases">
        <title>The draft genome of Thiorhodococcus drewsii AZ1.</title>
        <authorList>
            <consortium name="US DOE Joint Genome Institute (JGI-PGF)"/>
            <person name="Lucas S."/>
            <person name="Han J."/>
            <person name="Lapidus A."/>
            <person name="Cheng J.-F."/>
            <person name="Goodwin L."/>
            <person name="Pitluck S."/>
            <person name="Peters L."/>
            <person name="Land M.L."/>
            <person name="Hauser L."/>
            <person name="Vogl K."/>
            <person name="Liu Z."/>
            <person name="Imhoff J."/>
            <person name="Thiel V."/>
            <person name="Frigaard N.-U."/>
            <person name="Bryant D.A."/>
            <person name="Woyke T.J."/>
        </authorList>
    </citation>
    <scope>NUCLEOTIDE SEQUENCE [LARGE SCALE GENOMIC DNA]</scope>
    <source>
        <strain evidence="3 4">AZ1</strain>
    </source>
</reference>
<dbReference type="EMBL" id="AFWT01000001">
    <property type="protein sequence ID" value="EGV33942.1"/>
    <property type="molecule type" value="Genomic_DNA"/>
</dbReference>
<dbReference type="PATRIC" id="fig|765913.3.peg.100"/>
<dbReference type="eggNOG" id="COG3211">
    <property type="taxonomic scope" value="Bacteria"/>
</dbReference>
<evidence type="ECO:0000313" key="4">
    <source>
        <dbReference type="Proteomes" id="UP000004200"/>
    </source>
</evidence>
<dbReference type="Pfam" id="PF05787">
    <property type="entry name" value="PhoX"/>
    <property type="match status" value="1"/>
</dbReference>